<feature type="transmembrane region" description="Helical" evidence="5">
    <location>
        <begin position="271"/>
        <end position="300"/>
    </location>
</feature>
<evidence type="ECO:0000256" key="4">
    <source>
        <dbReference type="ARBA" id="ARBA00023136"/>
    </source>
</evidence>
<dbReference type="OrthoDB" id="327281at2157"/>
<dbReference type="Pfam" id="PF05090">
    <property type="entry name" value="HTTM"/>
    <property type="match status" value="1"/>
</dbReference>
<dbReference type="InterPro" id="IPR011020">
    <property type="entry name" value="HTTM-like"/>
</dbReference>
<evidence type="ECO:0000256" key="3">
    <source>
        <dbReference type="ARBA" id="ARBA00022989"/>
    </source>
</evidence>
<name>A0A3A6PJK0_9EURY</name>
<keyword evidence="3 5" id="KW-1133">Transmembrane helix</keyword>
<feature type="domain" description="HTTM-like" evidence="6">
    <location>
        <begin position="34"/>
        <end position="304"/>
    </location>
</feature>
<dbReference type="PANTHER" id="PTHR39535">
    <property type="entry name" value="SPORULATION-DELAYING PROTEIN SDPB"/>
    <property type="match status" value="1"/>
</dbReference>
<accession>A0A3A6PJK0</accession>
<keyword evidence="4 5" id="KW-0472">Membrane</keyword>
<reference evidence="7 8" key="1">
    <citation type="submission" date="2018-06" db="EMBL/GenBank/DDBJ databases">
        <title>Halonotius sp. F13-13 a new haloarchaeeon isolated from a solar saltern from Isla Cristina, Huelva, Spain.</title>
        <authorList>
            <person name="Duran-Viseras A."/>
            <person name="Sanchez-Porro C."/>
            <person name="Ventosa A."/>
        </authorList>
    </citation>
    <scope>NUCLEOTIDE SEQUENCE [LARGE SCALE GENOMIC DNA]</scope>
    <source>
        <strain evidence="7 8">F13-13</strain>
    </source>
</reference>
<dbReference type="EMBL" id="QKNY01000018">
    <property type="protein sequence ID" value="RJX42174.1"/>
    <property type="molecule type" value="Genomic_DNA"/>
</dbReference>
<feature type="transmembrane region" description="Helical" evidence="5">
    <location>
        <begin position="98"/>
        <end position="116"/>
    </location>
</feature>
<dbReference type="InterPro" id="IPR053934">
    <property type="entry name" value="HTTM_dom"/>
</dbReference>
<feature type="transmembrane region" description="Helical" evidence="5">
    <location>
        <begin position="356"/>
        <end position="378"/>
    </location>
</feature>
<evidence type="ECO:0000256" key="1">
    <source>
        <dbReference type="ARBA" id="ARBA00004127"/>
    </source>
</evidence>
<organism evidence="7 8">
    <name type="scientific">Halonotius aquaticus</name>
    <dbReference type="NCBI Taxonomy" id="2216978"/>
    <lineage>
        <taxon>Archaea</taxon>
        <taxon>Methanobacteriati</taxon>
        <taxon>Methanobacteriota</taxon>
        <taxon>Stenosarchaea group</taxon>
        <taxon>Halobacteria</taxon>
        <taxon>Halobacteriales</taxon>
        <taxon>Haloferacaceae</taxon>
        <taxon>Halonotius</taxon>
    </lineage>
</organism>
<evidence type="ECO:0000256" key="5">
    <source>
        <dbReference type="SAM" id="Phobius"/>
    </source>
</evidence>
<gene>
    <name evidence="7" type="ORF">DM826_11035</name>
</gene>
<evidence type="ECO:0000313" key="7">
    <source>
        <dbReference type="EMBL" id="RJX42174.1"/>
    </source>
</evidence>
<dbReference type="AlphaFoldDB" id="A0A3A6PJK0"/>
<comment type="subcellular location">
    <subcellularLocation>
        <location evidence="1">Endomembrane system</location>
        <topology evidence="1">Multi-pass membrane protein</topology>
    </subcellularLocation>
</comment>
<keyword evidence="8" id="KW-1185">Reference proteome</keyword>
<evidence type="ECO:0000256" key="2">
    <source>
        <dbReference type="ARBA" id="ARBA00022692"/>
    </source>
</evidence>
<dbReference type="SMART" id="SM00752">
    <property type="entry name" value="HTTM"/>
    <property type="match status" value="1"/>
</dbReference>
<dbReference type="PANTHER" id="PTHR39535:SF2">
    <property type="entry name" value="HTTM DOMAIN-CONTAINING PROTEIN"/>
    <property type="match status" value="1"/>
</dbReference>
<proteinExistence type="predicted"/>
<feature type="transmembrane region" description="Helical" evidence="5">
    <location>
        <begin position="241"/>
        <end position="259"/>
    </location>
</feature>
<keyword evidence="2 5" id="KW-0812">Transmembrane</keyword>
<protein>
    <submittedName>
        <fullName evidence="7">HTTM domain-containing protein</fullName>
    </submittedName>
</protein>
<dbReference type="Proteomes" id="UP000276588">
    <property type="component" value="Unassembled WGS sequence"/>
</dbReference>
<comment type="caution">
    <text evidence="7">The sequence shown here is derived from an EMBL/GenBank/DDBJ whole genome shotgun (WGS) entry which is preliminary data.</text>
</comment>
<evidence type="ECO:0000313" key="8">
    <source>
        <dbReference type="Proteomes" id="UP000276588"/>
    </source>
</evidence>
<dbReference type="InterPro" id="IPR052964">
    <property type="entry name" value="Sporulation_signal_mat"/>
</dbReference>
<dbReference type="GO" id="GO:0012505">
    <property type="term" value="C:endomembrane system"/>
    <property type="evidence" value="ECO:0007669"/>
    <property type="project" value="UniProtKB-SubCell"/>
</dbReference>
<feature type="transmembrane region" description="Helical" evidence="5">
    <location>
        <begin position="41"/>
        <end position="59"/>
    </location>
</feature>
<evidence type="ECO:0000259" key="6">
    <source>
        <dbReference type="SMART" id="SM00752"/>
    </source>
</evidence>
<sequence>MTDASPLARFRASATRLFGTGGPLAPAVAAARRRLRVDTRALAAMRILLGSILLIDLAHRAPGIEKYYTNSGVYPLAVHEATYTQFAGLSIHALSGSLWFQALLFVLAGLFALAFVVGYRTRLVGFCSFVLLVSLHARNPAVLNGGDILLRTLLPLTLLTPLGERWSVDAVRRGEYREAVMSAATTAVLAQPLVVFTQNAVLKHQGETWYAGEALQIAFANDEMTVLLGNYLSAYPTLLEILNYGWVTLLAGSIGFLFFTAGRLRAAAALVYIGAFLGMVPTLMVGLFPFVLTAAVIPYLTPPFWNAVVRALPDAVTTPPPAGRLGWWFGGEPIERRLAEAAARRGRGDLVAFGRAYAGSLLTILGVFALVFVLLYGVGHVAEYEPPYEDEATAILDQSWGLYAPNPTDSYSWFITNATLDNGSTVAALGDSPSFDRPPDAATTYNSFRERKFMSAVSGDNDGAIGRGYAEWACRQATSRYDQPVESITLYRMIQPSPIDGTYDEPTRQTLIEHDCEAG</sequence>
<dbReference type="RefSeq" id="WP_120103484.1">
    <property type="nucleotide sequence ID" value="NZ_QKNY01000018.1"/>
</dbReference>